<dbReference type="AlphaFoldDB" id="A0A0C1FCX8"/>
<feature type="non-terminal residue" evidence="2">
    <location>
        <position position="136"/>
    </location>
</feature>
<feature type="domain" description="Lantibiotic dehydratase N-terminal" evidence="1">
    <location>
        <begin position="38"/>
        <end position="133"/>
    </location>
</feature>
<dbReference type="EMBL" id="JSYN01000037">
    <property type="protein sequence ID" value="KIA90917.1"/>
    <property type="molecule type" value="Genomic_DNA"/>
</dbReference>
<protein>
    <recommendedName>
        <fullName evidence="1">Lantibiotic dehydratase N-terminal domain-containing protein</fullName>
    </recommendedName>
</protein>
<proteinExistence type="predicted"/>
<sequence>MKESRPMVYRFLPEVFLRAPYYSFSGYDLSRLPEVLQQQAFRNAVFLASAGFYRLLEKKEFDFDRLTDKEKHSLFKYYNRMCFRSTPFGSFSSFTLLQWGSGGQVRLSEADESVLHLLPDQAMLRELKNRVDSDLA</sequence>
<accession>A0A0C1FCX8</accession>
<evidence type="ECO:0000313" key="2">
    <source>
        <dbReference type="EMBL" id="KIA90917.1"/>
    </source>
</evidence>
<name>A0A0C1FCX8_9SPHI</name>
<comment type="caution">
    <text evidence="2">The sequence shown here is derived from an EMBL/GenBank/DDBJ whole genome shotgun (WGS) entry which is preliminary data.</text>
</comment>
<evidence type="ECO:0000259" key="1">
    <source>
        <dbReference type="Pfam" id="PF04738"/>
    </source>
</evidence>
<dbReference type="Pfam" id="PF04738">
    <property type="entry name" value="Lant_dehydr_N"/>
    <property type="match status" value="1"/>
</dbReference>
<keyword evidence="3" id="KW-1185">Reference proteome</keyword>
<reference evidence="2 3" key="1">
    <citation type="submission" date="2014-10" db="EMBL/GenBank/DDBJ databases">
        <title>Pedobacter Kyungheensis.</title>
        <authorList>
            <person name="Anderson B.M."/>
            <person name="Newman J.D."/>
        </authorList>
    </citation>
    <scope>NUCLEOTIDE SEQUENCE [LARGE SCALE GENOMIC DNA]</scope>
    <source>
        <strain evidence="2 3">KACC 16221</strain>
    </source>
</reference>
<dbReference type="Proteomes" id="UP000031246">
    <property type="component" value="Unassembled WGS sequence"/>
</dbReference>
<evidence type="ECO:0000313" key="3">
    <source>
        <dbReference type="Proteomes" id="UP000031246"/>
    </source>
</evidence>
<organism evidence="2 3">
    <name type="scientific">Pedobacter kyungheensis</name>
    <dbReference type="NCBI Taxonomy" id="1069985"/>
    <lineage>
        <taxon>Bacteria</taxon>
        <taxon>Pseudomonadati</taxon>
        <taxon>Bacteroidota</taxon>
        <taxon>Sphingobacteriia</taxon>
        <taxon>Sphingobacteriales</taxon>
        <taxon>Sphingobacteriaceae</taxon>
        <taxon>Pedobacter</taxon>
    </lineage>
</organism>
<gene>
    <name evidence="2" type="ORF">OC25_23750</name>
</gene>
<dbReference type="InterPro" id="IPR006827">
    <property type="entry name" value="Lant_deHydtase_N"/>
</dbReference>